<evidence type="ECO:0000313" key="3">
    <source>
        <dbReference type="EMBL" id="JAB95617.1"/>
    </source>
</evidence>
<evidence type="ECO:0000256" key="1">
    <source>
        <dbReference type="SAM" id="MobiDB-lite"/>
    </source>
</evidence>
<feature type="region of interest" description="Disordered" evidence="1">
    <location>
        <begin position="228"/>
        <end position="294"/>
    </location>
</feature>
<dbReference type="Gene3D" id="2.10.70.10">
    <property type="entry name" value="Complement Module, domain 1"/>
    <property type="match status" value="1"/>
</dbReference>
<feature type="region of interest" description="Disordered" evidence="1">
    <location>
        <begin position="538"/>
        <end position="582"/>
    </location>
</feature>
<feature type="compositionally biased region" description="Low complexity" evidence="1">
    <location>
        <begin position="539"/>
        <end position="582"/>
    </location>
</feature>
<protein>
    <submittedName>
        <fullName evidence="3">Uncharacterized protein</fullName>
    </submittedName>
</protein>
<dbReference type="AlphaFoldDB" id="W8BA96"/>
<feature type="region of interest" description="Disordered" evidence="1">
    <location>
        <begin position="68"/>
        <end position="112"/>
    </location>
</feature>
<feature type="compositionally biased region" description="Gly residues" evidence="1">
    <location>
        <begin position="85"/>
        <end position="96"/>
    </location>
</feature>
<feature type="compositionally biased region" description="Low complexity" evidence="1">
    <location>
        <begin position="351"/>
        <end position="368"/>
    </location>
</feature>
<name>W8BA96_CERCA</name>
<feature type="compositionally biased region" description="Polar residues" evidence="1">
    <location>
        <begin position="237"/>
        <end position="256"/>
    </location>
</feature>
<organism evidence="3">
    <name type="scientific">Ceratitis capitata</name>
    <name type="common">Mediterranean fruit fly</name>
    <name type="synonym">Tephritis capitata</name>
    <dbReference type="NCBI Taxonomy" id="7213"/>
    <lineage>
        <taxon>Eukaryota</taxon>
        <taxon>Metazoa</taxon>
        <taxon>Ecdysozoa</taxon>
        <taxon>Arthropoda</taxon>
        <taxon>Hexapoda</taxon>
        <taxon>Insecta</taxon>
        <taxon>Pterygota</taxon>
        <taxon>Neoptera</taxon>
        <taxon>Endopterygota</taxon>
        <taxon>Diptera</taxon>
        <taxon>Brachycera</taxon>
        <taxon>Muscomorpha</taxon>
        <taxon>Tephritoidea</taxon>
        <taxon>Tephritidae</taxon>
        <taxon>Ceratitis</taxon>
        <taxon>Ceratitis</taxon>
    </lineage>
</organism>
<feature type="compositionally biased region" description="Gly residues" evidence="1">
    <location>
        <begin position="671"/>
        <end position="686"/>
    </location>
</feature>
<proteinExistence type="evidence at transcript level"/>
<feature type="region of interest" description="Disordered" evidence="1">
    <location>
        <begin position="331"/>
        <end position="385"/>
    </location>
</feature>
<keyword evidence="2" id="KW-0732">Signal</keyword>
<dbReference type="SUPFAM" id="SSF57603">
    <property type="entry name" value="FnI-like domain"/>
    <property type="match status" value="2"/>
</dbReference>
<feature type="region of interest" description="Disordered" evidence="1">
    <location>
        <begin position="439"/>
        <end position="461"/>
    </location>
</feature>
<dbReference type="OrthoDB" id="8045763at2759"/>
<feature type="compositionally biased region" description="Basic residues" evidence="1">
    <location>
        <begin position="369"/>
        <end position="379"/>
    </location>
</feature>
<accession>W8BA96</accession>
<feature type="compositionally biased region" description="Low complexity" evidence="1">
    <location>
        <begin position="756"/>
        <end position="777"/>
    </location>
</feature>
<feature type="region of interest" description="Disordered" evidence="1">
    <location>
        <begin position="730"/>
        <end position="786"/>
    </location>
</feature>
<feature type="region of interest" description="Disordered" evidence="1">
    <location>
        <begin position="661"/>
        <end position="692"/>
    </location>
</feature>
<feature type="compositionally biased region" description="Basic and acidic residues" evidence="1">
    <location>
        <begin position="68"/>
        <end position="80"/>
    </location>
</feature>
<feature type="signal peptide" evidence="2">
    <location>
        <begin position="1"/>
        <end position="19"/>
    </location>
</feature>
<feature type="chain" id="PRO_5007737039" evidence="2">
    <location>
        <begin position="20"/>
        <end position="847"/>
    </location>
</feature>
<sequence length="847" mass="92014">MLKFLRIICIWICCAFCLLERIQLPAATAAIAAPFEYFEDHDQLSYDLDTEQSKAKYDTRLLSEQMLKSEKSTERYESADSHANGGSGNEGFGGSGATNSELDDDNESEADADVDDLQPHERAASCHNNGHKYTHGQKVPRKDPCEVCLCMDGEIFCWWELCTKKAANQIKSEHHASTHLDTSTVRLNEMSSTSGTTAHPTVDDKLQLQHQQQYQQASPYGNTLEMSTAKHEHLTEGSKSQQQQQVIENSAASTGGTKPMPYTTKSWQKKKSYQQQQKQKHEQQKQHQHKHAHEHAAYYAYPPPSLPVSASKILSFPENLPSVLYHDYRTEEHQHHQHQHHQQHLKHQQKKLQLQMQRQLQQQKQQQKQLKHKQHTHGAWKHEDDGDERDMIFTSKSVAPIAYVSNDSGSMGLSADWGLVGGNENVYDDVETDSGGDILPEPPTKRPKMTAAALPPPTTTTSSDFMTAGTATNGNMAASNLNRFGAATDGSTAFEVAVDADAHAGVGAQATGQVKQRQQQQQSNILVATDNENSLKMNAADASSSSPVSSDSASASVSASNSTSRSASAAVVNAATPASATSTKITDKIETAELQQQDVFNRESSEEDQDDAFHRWLTSTEMNANNNNNNSSELDTTSPARRTNLFGLAGTQTINATSTAKTINNTNAPRGAGGGDRGTGGAGGGNRSSNNSKIENVYFRSSYNDYSSEYNGSVVNIDILLTTADEQQQAQQQQQKADLITQPSSSSQKTGERGGTTVSAAANSSSFSSTTALPTAAGSTQTSSPERQCNVMGTLYKIGDVLPQDTGNCLQCVCIEGTTGDDTPRVTCSPHNCPPLVLPDLFDATGY</sequence>
<dbReference type="EMBL" id="GAMC01010943">
    <property type="protein sequence ID" value="JAB95612.1"/>
    <property type="molecule type" value="mRNA"/>
</dbReference>
<feature type="compositionally biased region" description="Acidic residues" evidence="1">
    <location>
        <begin position="101"/>
        <end position="112"/>
    </location>
</feature>
<reference evidence="3" key="1">
    <citation type="submission" date="2013-07" db="EMBL/GenBank/DDBJ databases">
        <authorList>
            <person name="Geib S."/>
        </authorList>
    </citation>
    <scope>NUCLEOTIDE SEQUENCE</scope>
</reference>
<reference evidence="3" key="2">
    <citation type="journal article" date="2014" name="BMC Genomics">
        <title>A genomic perspective to assessing quality of mass-reared SIT flies used in Mediterranean fruit fly (Ceratitis capitata) eradication in California.</title>
        <authorList>
            <person name="Calla B."/>
            <person name="Hall B."/>
            <person name="Hou S."/>
            <person name="Geib S.M."/>
        </authorList>
    </citation>
    <scope>NUCLEOTIDE SEQUENCE</scope>
</reference>
<dbReference type="EMBL" id="GAMC01010938">
    <property type="protein sequence ID" value="JAB95617.1"/>
    <property type="molecule type" value="mRNA"/>
</dbReference>
<evidence type="ECO:0000256" key="2">
    <source>
        <dbReference type="SAM" id="SignalP"/>
    </source>
</evidence>
<feature type="compositionally biased region" description="Basic residues" evidence="1">
    <location>
        <begin position="335"/>
        <end position="350"/>
    </location>
</feature>